<name>A0A8J2SUY8_9STRA</name>
<dbReference type="EMBL" id="CAKKNE010000004">
    <property type="protein sequence ID" value="CAH0373664.1"/>
    <property type="molecule type" value="Genomic_DNA"/>
</dbReference>
<dbReference type="AlphaFoldDB" id="A0A8J2SUY8"/>
<sequence length="61" mass="6824">MRSKHHQNLSGCKILESQFCLSISADCWCIATQGGFNDNLSGRPCEIVHNPWQSISTITCR</sequence>
<evidence type="ECO:0000313" key="2">
    <source>
        <dbReference type="Proteomes" id="UP000789595"/>
    </source>
</evidence>
<organism evidence="1 2">
    <name type="scientific">Pelagomonas calceolata</name>
    <dbReference type="NCBI Taxonomy" id="35677"/>
    <lineage>
        <taxon>Eukaryota</taxon>
        <taxon>Sar</taxon>
        <taxon>Stramenopiles</taxon>
        <taxon>Ochrophyta</taxon>
        <taxon>Pelagophyceae</taxon>
        <taxon>Pelagomonadales</taxon>
        <taxon>Pelagomonadaceae</taxon>
        <taxon>Pelagomonas</taxon>
    </lineage>
</organism>
<dbReference type="Proteomes" id="UP000789595">
    <property type="component" value="Unassembled WGS sequence"/>
</dbReference>
<keyword evidence="2" id="KW-1185">Reference proteome</keyword>
<gene>
    <name evidence="1" type="ORF">PECAL_4P08840</name>
</gene>
<evidence type="ECO:0000313" key="1">
    <source>
        <dbReference type="EMBL" id="CAH0373664.1"/>
    </source>
</evidence>
<comment type="caution">
    <text evidence="1">The sequence shown here is derived from an EMBL/GenBank/DDBJ whole genome shotgun (WGS) entry which is preliminary data.</text>
</comment>
<reference evidence="1" key="1">
    <citation type="submission" date="2021-11" db="EMBL/GenBank/DDBJ databases">
        <authorList>
            <consortium name="Genoscope - CEA"/>
            <person name="William W."/>
        </authorList>
    </citation>
    <scope>NUCLEOTIDE SEQUENCE</scope>
</reference>
<protein>
    <submittedName>
        <fullName evidence="1">Uncharacterized protein</fullName>
    </submittedName>
</protein>
<proteinExistence type="predicted"/>
<accession>A0A8J2SUY8</accession>